<dbReference type="SUPFAM" id="SSF141673">
    <property type="entry name" value="MOSC N-terminal domain-like"/>
    <property type="match status" value="1"/>
</dbReference>
<dbReference type="GO" id="GO:0030151">
    <property type="term" value="F:molybdenum ion binding"/>
    <property type="evidence" value="ECO:0007669"/>
    <property type="project" value="InterPro"/>
</dbReference>
<dbReference type="GO" id="GO:0003824">
    <property type="term" value="F:catalytic activity"/>
    <property type="evidence" value="ECO:0007669"/>
    <property type="project" value="InterPro"/>
</dbReference>
<evidence type="ECO:0000313" key="2">
    <source>
        <dbReference type="EMBL" id="RXF67852.1"/>
    </source>
</evidence>
<evidence type="ECO:0000313" key="3">
    <source>
        <dbReference type="Proteomes" id="UP000290848"/>
    </source>
</evidence>
<dbReference type="PANTHER" id="PTHR14237">
    <property type="entry name" value="MOLYBDOPTERIN COFACTOR SULFURASE MOSC"/>
    <property type="match status" value="1"/>
</dbReference>
<organism evidence="2 3">
    <name type="scientific">Arcticibacter tournemirensis</name>
    <dbReference type="NCBI Taxonomy" id="699437"/>
    <lineage>
        <taxon>Bacteria</taxon>
        <taxon>Pseudomonadati</taxon>
        <taxon>Bacteroidota</taxon>
        <taxon>Sphingobacteriia</taxon>
        <taxon>Sphingobacteriales</taxon>
        <taxon>Sphingobacteriaceae</taxon>
        <taxon>Arcticibacter</taxon>
    </lineage>
</organism>
<dbReference type="InterPro" id="IPR005302">
    <property type="entry name" value="MoCF_Sase_C"/>
</dbReference>
<gene>
    <name evidence="2" type="ORF">EKH83_17530</name>
</gene>
<dbReference type="SUPFAM" id="SSF50800">
    <property type="entry name" value="PK beta-barrel domain-like"/>
    <property type="match status" value="1"/>
</dbReference>
<dbReference type="Pfam" id="PF03476">
    <property type="entry name" value="MOSC_N"/>
    <property type="match status" value="1"/>
</dbReference>
<dbReference type="AlphaFoldDB" id="A0A4V1KHN9"/>
<dbReference type="EMBL" id="RXOC01000014">
    <property type="protein sequence ID" value="RXF67852.1"/>
    <property type="molecule type" value="Genomic_DNA"/>
</dbReference>
<dbReference type="InterPro" id="IPR011037">
    <property type="entry name" value="Pyrv_Knase-like_insert_dom_sf"/>
</dbReference>
<dbReference type="PROSITE" id="PS51340">
    <property type="entry name" value="MOSC"/>
    <property type="match status" value="1"/>
</dbReference>
<reference evidence="2 3" key="1">
    <citation type="submission" date="2018-12" db="EMBL/GenBank/DDBJ databases">
        <title>The Draft Genome Sequence of the Soil Bacterium Pedobacter tournemirensis R1.</title>
        <authorList>
            <person name="He J."/>
        </authorList>
    </citation>
    <scope>NUCLEOTIDE SEQUENCE [LARGE SCALE GENOMIC DNA]</scope>
    <source>
        <strain evidence="2 3">R1</strain>
    </source>
</reference>
<dbReference type="RefSeq" id="WP_128770765.1">
    <property type="nucleotide sequence ID" value="NZ_RXOC01000014.1"/>
</dbReference>
<proteinExistence type="predicted"/>
<dbReference type="GO" id="GO:0030170">
    <property type="term" value="F:pyridoxal phosphate binding"/>
    <property type="evidence" value="ECO:0007669"/>
    <property type="project" value="InterPro"/>
</dbReference>
<evidence type="ECO:0000259" key="1">
    <source>
        <dbReference type="PROSITE" id="PS51340"/>
    </source>
</evidence>
<sequence>MFVQDLYIYPIKSLGGIKTKSSLALQRGFEFDRRLMLVDEKGRFITQRVYHQLALLKTEIAETGILITHKKHPELNTLVPFNPAREETITVSIWDDTVEAFHISKELDEWFSAFLQFPCRLVYLPEDGTRAVDTRYAENGEQVSFADAFPYLLIGQASLDDLNTRLTETVPMDRFRPSIVVADTPAFDEDTWKEIKIGEVRFKIAKPCARCILTTVNQETGTKGKEPLLTLSRYRTANNKVLFGQNLIALNDGIIKEGDQLEVLAYKD</sequence>
<comment type="caution">
    <text evidence="2">The sequence shown here is derived from an EMBL/GenBank/DDBJ whole genome shotgun (WGS) entry which is preliminary data.</text>
</comment>
<dbReference type="Proteomes" id="UP000290848">
    <property type="component" value="Unassembled WGS sequence"/>
</dbReference>
<name>A0A4V1KHN9_9SPHI</name>
<feature type="domain" description="MOSC" evidence="1">
    <location>
        <begin position="116"/>
        <end position="264"/>
    </location>
</feature>
<protein>
    <submittedName>
        <fullName evidence="2">MOSC domain-containing protein</fullName>
    </submittedName>
</protein>
<accession>A0A4V1KHN9</accession>
<dbReference type="InterPro" id="IPR005303">
    <property type="entry name" value="MOCOS_middle"/>
</dbReference>
<dbReference type="PANTHER" id="PTHR14237:SF19">
    <property type="entry name" value="MITOCHONDRIAL AMIDOXIME REDUCING COMPONENT 1"/>
    <property type="match status" value="1"/>
</dbReference>
<dbReference type="Pfam" id="PF03473">
    <property type="entry name" value="MOSC"/>
    <property type="match status" value="1"/>
</dbReference>